<dbReference type="OrthoDB" id="4773720at2759"/>
<evidence type="ECO:0000313" key="3">
    <source>
        <dbReference type="EMBL" id="CAG8948646.1"/>
    </source>
</evidence>
<feature type="chain" id="PRO_5040447715" evidence="2">
    <location>
        <begin position="19"/>
        <end position="202"/>
    </location>
</feature>
<gene>
    <name evidence="3" type="ORF">HYFRA_00001765</name>
</gene>
<organism evidence="3 4">
    <name type="scientific">Hymenoscyphus fraxineus</name>
    <dbReference type="NCBI Taxonomy" id="746836"/>
    <lineage>
        <taxon>Eukaryota</taxon>
        <taxon>Fungi</taxon>
        <taxon>Dikarya</taxon>
        <taxon>Ascomycota</taxon>
        <taxon>Pezizomycotina</taxon>
        <taxon>Leotiomycetes</taxon>
        <taxon>Helotiales</taxon>
        <taxon>Helotiaceae</taxon>
        <taxon>Hymenoscyphus</taxon>
    </lineage>
</organism>
<proteinExistence type="predicted"/>
<protein>
    <submittedName>
        <fullName evidence="3">Uncharacterized protein</fullName>
    </submittedName>
</protein>
<accession>A0A9N9KKP0</accession>
<dbReference type="EMBL" id="CAJVRL010000001">
    <property type="protein sequence ID" value="CAG8948646.1"/>
    <property type="molecule type" value="Genomic_DNA"/>
</dbReference>
<keyword evidence="2" id="KW-0732">Signal</keyword>
<comment type="caution">
    <text evidence="3">The sequence shown here is derived from an EMBL/GenBank/DDBJ whole genome shotgun (WGS) entry which is preliminary data.</text>
</comment>
<keyword evidence="4" id="KW-1185">Reference proteome</keyword>
<evidence type="ECO:0000256" key="1">
    <source>
        <dbReference type="SAM" id="MobiDB-lite"/>
    </source>
</evidence>
<evidence type="ECO:0000313" key="4">
    <source>
        <dbReference type="Proteomes" id="UP000696280"/>
    </source>
</evidence>
<feature type="region of interest" description="Disordered" evidence="1">
    <location>
        <begin position="102"/>
        <end position="121"/>
    </location>
</feature>
<evidence type="ECO:0000256" key="2">
    <source>
        <dbReference type="SAM" id="SignalP"/>
    </source>
</evidence>
<feature type="compositionally biased region" description="Low complexity" evidence="1">
    <location>
        <begin position="102"/>
        <end position="117"/>
    </location>
</feature>
<name>A0A9N9KKP0_9HELO</name>
<dbReference type="AlphaFoldDB" id="A0A9N9KKP0"/>
<feature type="signal peptide" evidence="2">
    <location>
        <begin position="1"/>
        <end position="18"/>
    </location>
</feature>
<sequence>MALQKLLLLSLLPSTILAQIQWGEQCPVITHTTTNPSCPKPTPGCITPKCIRLQTIDVPCNCPSTVRESTIFQSSCGCIAGCPTAYETNLICPTTKTSKTPTTTETLTPTTLSTLTSPTPPTRPTITPCPTLTFTEGPSCPTLSCVNPPSCTVTDEVVVPCTCPGIARTTSCQTTCGSGCKTSSVGLFLPCPISPLPPVETL</sequence>
<reference evidence="3" key="1">
    <citation type="submission" date="2021-07" db="EMBL/GenBank/DDBJ databases">
        <authorList>
            <person name="Durling M."/>
        </authorList>
    </citation>
    <scope>NUCLEOTIDE SEQUENCE</scope>
</reference>
<dbReference type="Proteomes" id="UP000696280">
    <property type="component" value="Unassembled WGS sequence"/>
</dbReference>